<dbReference type="EMBL" id="JRNR01000057">
    <property type="protein sequence ID" value="KGF49145.1"/>
    <property type="molecule type" value="Genomic_DNA"/>
</dbReference>
<evidence type="ECO:0000313" key="8">
    <source>
        <dbReference type="Proteomes" id="UP000029538"/>
    </source>
</evidence>
<dbReference type="InterPro" id="IPR004134">
    <property type="entry name" value="Peptidase_C1B"/>
</dbReference>
<comment type="similarity">
    <text evidence="4">Belongs to the peptidase C1 family.</text>
</comment>
<dbReference type="GO" id="GO:0005737">
    <property type="term" value="C:cytoplasm"/>
    <property type="evidence" value="ECO:0007669"/>
    <property type="project" value="TreeGrafter"/>
</dbReference>
<protein>
    <recommendedName>
        <fullName evidence="4">Aminopeptidase</fullName>
    </recommendedName>
</protein>
<dbReference type="GO" id="GO:0006508">
    <property type="term" value="P:proteolysis"/>
    <property type="evidence" value="ECO:0007669"/>
    <property type="project" value="UniProtKB-KW"/>
</dbReference>
<dbReference type="GO" id="GO:0070005">
    <property type="term" value="F:cysteine-type aminopeptidase activity"/>
    <property type="evidence" value="ECO:0007669"/>
    <property type="project" value="InterPro"/>
</dbReference>
<name>A0A096AQX0_9BACT</name>
<evidence type="ECO:0000256" key="6">
    <source>
        <dbReference type="SAM" id="SignalP"/>
    </source>
</evidence>
<gene>
    <name evidence="7" type="ORF">HMPREF0654_06340</name>
</gene>
<keyword evidence="2 4" id="KW-0378">Hydrolase</keyword>
<comment type="caution">
    <text evidence="7">The sequence shown here is derived from an EMBL/GenBank/DDBJ whole genome shotgun (WGS) entry which is preliminary data.</text>
</comment>
<keyword evidence="4 7" id="KW-0031">Aminopeptidase</keyword>
<feature type="signal peptide" evidence="6">
    <location>
        <begin position="1"/>
        <end position="18"/>
    </location>
</feature>
<evidence type="ECO:0000256" key="2">
    <source>
        <dbReference type="ARBA" id="ARBA00022801"/>
    </source>
</evidence>
<dbReference type="Proteomes" id="UP000029538">
    <property type="component" value="Unassembled WGS sequence"/>
</dbReference>
<sequence length="399" mass="45562">MRRYITLALLLLALHVSAQQKDEQNDAAFRFTTLKANPITPVKNQYKSGTCWCYATLGYFESEILRATGKTYDLSEMFVANKNYLDEAIFHTRMHGESRFSEGGSCDDALEMIKAHGVCPESVMAKPGSMVGDTLANFTEFFPLLEKYVSMIADGDHTELSPAWTNGVQSVIDTYMGKCPETFVYEGKKYTPQSFAATLGLNWDDYVSVTSFTHHPFYKPFAIEAPYKWRWSLSYNVPMDEMMQVIDKALDAGYTVAWGGDVSEDGFTRNGLALNIDNQKMQNLGGTDAARWLKLSKNQRAERIETLGVNTPEVKATQERRQKRFDNWRMTYDHVMLIYGKAKDQTGREFYLVKNSWGTNNQYKGTWYMSKDYIAENTIYVFLNKNAIAKDIAKKIKLQ</sequence>
<reference evidence="7 8" key="1">
    <citation type="submission" date="2014-07" db="EMBL/GenBank/DDBJ databases">
        <authorList>
            <person name="McCorrison J."/>
            <person name="Sanka R."/>
            <person name="Torralba M."/>
            <person name="Gillis M."/>
            <person name="Haft D.H."/>
            <person name="Methe B."/>
            <person name="Sutton G."/>
            <person name="Nelson K.E."/>
        </authorList>
    </citation>
    <scope>NUCLEOTIDE SEQUENCE [LARGE SCALE GENOMIC DNA]</scope>
    <source>
        <strain evidence="7 8">DNF00882</strain>
    </source>
</reference>
<dbReference type="GO" id="GO:0009636">
    <property type="term" value="P:response to toxic substance"/>
    <property type="evidence" value="ECO:0007669"/>
    <property type="project" value="TreeGrafter"/>
</dbReference>
<dbReference type="SUPFAM" id="SSF54001">
    <property type="entry name" value="Cysteine proteinases"/>
    <property type="match status" value="1"/>
</dbReference>
<dbReference type="PROSITE" id="PS00139">
    <property type="entry name" value="THIOL_PROTEASE_CYS"/>
    <property type="match status" value="1"/>
</dbReference>
<dbReference type="RefSeq" id="WP_036883300.1">
    <property type="nucleotide sequence ID" value="NZ_JRNR01000057.1"/>
</dbReference>
<dbReference type="Gene3D" id="3.90.70.10">
    <property type="entry name" value="Cysteine proteinases"/>
    <property type="match status" value="1"/>
</dbReference>
<proteinExistence type="inferred from homology"/>
<feature type="active site" evidence="5">
    <location>
        <position position="51"/>
    </location>
</feature>
<dbReference type="PIRSF" id="PIRSF005700">
    <property type="entry name" value="PepC"/>
    <property type="match status" value="1"/>
</dbReference>
<dbReference type="PANTHER" id="PTHR10363:SF2">
    <property type="entry name" value="BLEOMYCIN HYDROLASE"/>
    <property type="match status" value="1"/>
</dbReference>
<evidence type="ECO:0000256" key="3">
    <source>
        <dbReference type="ARBA" id="ARBA00022807"/>
    </source>
</evidence>
<keyword evidence="3 4" id="KW-0788">Thiol protease</keyword>
<dbReference type="Pfam" id="PF03051">
    <property type="entry name" value="Peptidase_C1_2"/>
    <property type="match status" value="2"/>
</dbReference>
<feature type="chain" id="PRO_5001924034" description="Aminopeptidase" evidence="6">
    <location>
        <begin position="19"/>
        <end position="399"/>
    </location>
</feature>
<dbReference type="GO" id="GO:0043418">
    <property type="term" value="P:homocysteine catabolic process"/>
    <property type="evidence" value="ECO:0007669"/>
    <property type="project" value="TreeGrafter"/>
</dbReference>
<keyword evidence="1 4" id="KW-0645">Protease</keyword>
<feature type="active site" evidence="5">
    <location>
        <position position="355"/>
    </location>
</feature>
<evidence type="ECO:0000256" key="4">
    <source>
        <dbReference type="PIRNR" id="PIRNR005700"/>
    </source>
</evidence>
<evidence type="ECO:0000256" key="5">
    <source>
        <dbReference type="PIRSR" id="PIRSR005700-1"/>
    </source>
</evidence>
<dbReference type="InterPro" id="IPR038765">
    <property type="entry name" value="Papain-like_cys_pep_sf"/>
</dbReference>
<keyword evidence="6" id="KW-0732">Signal</keyword>
<dbReference type="InterPro" id="IPR000169">
    <property type="entry name" value="Pept_cys_AS"/>
</dbReference>
<organism evidence="7 8">
    <name type="scientific">Prevotella disiens DNF00882</name>
    <dbReference type="NCBI Taxonomy" id="1401075"/>
    <lineage>
        <taxon>Bacteria</taxon>
        <taxon>Pseudomonadati</taxon>
        <taxon>Bacteroidota</taxon>
        <taxon>Bacteroidia</taxon>
        <taxon>Bacteroidales</taxon>
        <taxon>Prevotellaceae</taxon>
        <taxon>Prevotella</taxon>
    </lineage>
</organism>
<evidence type="ECO:0000256" key="1">
    <source>
        <dbReference type="ARBA" id="ARBA00022670"/>
    </source>
</evidence>
<dbReference type="AlphaFoldDB" id="A0A096AQX0"/>
<accession>A0A096AQX0</accession>
<evidence type="ECO:0000313" key="7">
    <source>
        <dbReference type="EMBL" id="KGF49145.1"/>
    </source>
</evidence>
<dbReference type="PANTHER" id="PTHR10363">
    <property type="entry name" value="BLEOMYCIN HYDROLASE"/>
    <property type="match status" value="1"/>
</dbReference>
<feature type="active site" evidence="5">
    <location>
        <position position="334"/>
    </location>
</feature>